<dbReference type="Proteomes" id="UP000070456">
    <property type="component" value="Unassembled WGS sequence"/>
</dbReference>
<dbReference type="CDD" id="cd06550">
    <property type="entry name" value="TM_ABC_iron-siderophores_like"/>
    <property type="match status" value="1"/>
</dbReference>
<keyword evidence="6 8" id="KW-1133">Transmembrane helix</keyword>
<dbReference type="GO" id="GO:0022857">
    <property type="term" value="F:transmembrane transporter activity"/>
    <property type="evidence" value="ECO:0007669"/>
    <property type="project" value="InterPro"/>
</dbReference>
<evidence type="ECO:0000256" key="1">
    <source>
        <dbReference type="ARBA" id="ARBA00004651"/>
    </source>
</evidence>
<comment type="subcellular location">
    <subcellularLocation>
        <location evidence="1">Cell membrane</location>
        <topology evidence="1">Multi-pass membrane protein</topology>
    </subcellularLocation>
</comment>
<dbReference type="PANTHER" id="PTHR30472:SF65">
    <property type="entry name" value="SIDEROPHORE TRANSPORT SYSTEM PERMEASE PROTEIN YFIZ-RELATED"/>
    <property type="match status" value="1"/>
</dbReference>
<sequence>MVFILSNRSAKIIGLIAGVMFLLLCISASIRFGITKTDWKMIMESYSNFNGSNEHIIIRNLRVPRALIAAAVGASLAIAGVLMQSLTKNPLAAPDILGINAGACFFVVFSASFFSISALSEYTWIAFFGGTVAAVAVYFVGSIGRDGLTPAKIVLAGAAITALFSSFTQAILVLSEKELDEILFWLTGSVEGRGLDMLMAVLPYMAIGWITAFLLGKSLNLLVMGEDVAKGLGQKTTLVKLLTGIVVILLAGSSVAVAGPISFVGIIIPHISRFFAGMDHRWRIPYSGLLGAILLLLADIGARFVLIPKEVPVGIMTAMIGTPFFVYIARRRFSRA</sequence>
<protein>
    <submittedName>
        <fullName evidence="9">Putative siderophore transport system permease protein YfiZ</fullName>
    </submittedName>
</protein>
<evidence type="ECO:0000256" key="6">
    <source>
        <dbReference type="ARBA" id="ARBA00022989"/>
    </source>
</evidence>
<feature type="transmembrane region" description="Helical" evidence="8">
    <location>
        <begin position="195"/>
        <end position="215"/>
    </location>
</feature>
<dbReference type="PANTHER" id="PTHR30472">
    <property type="entry name" value="FERRIC ENTEROBACTIN TRANSPORT SYSTEM PERMEASE PROTEIN"/>
    <property type="match status" value="1"/>
</dbReference>
<keyword evidence="5 8" id="KW-0812">Transmembrane</keyword>
<feature type="transmembrane region" description="Helical" evidence="8">
    <location>
        <begin position="313"/>
        <end position="329"/>
    </location>
</feature>
<dbReference type="PATRIC" id="fig|520762.4.peg.1250"/>
<dbReference type="RefSeq" id="WP_068555589.1">
    <property type="nucleotide sequence ID" value="NZ_LOEE01000028.1"/>
</dbReference>
<dbReference type="Pfam" id="PF01032">
    <property type="entry name" value="FecCD"/>
    <property type="match status" value="1"/>
</dbReference>
<dbReference type="FunFam" id="1.10.3470.10:FF:000001">
    <property type="entry name" value="Vitamin B12 ABC transporter permease BtuC"/>
    <property type="match status" value="1"/>
</dbReference>
<dbReference type="GO" id="GO:0033214">
    <property type="term" value="P:siderophore-iron import into cell"/>
    <property type="evidence" value="ECO:0007669"/>
    <property type="project" value="TreeGrafter"/>
</dbReference>
<organism evidence="9 10">
    <name type="scientific">Thermotalea metallivorans</name>
    <dbReference type="NCBI Taxonomy" id="520762"/>
    <lineage>
        <taxon>Bacteria</taxon>
        <taxon>Bacillati</taxon>
        <taxon>Bacillota</taxon>
        <taxon>Clostridia</taxon>
        <taxon>Peptostreptococcales</taxon>
        <taxon>Thermotaleaceae</taxon>
        <taxon>Thermotalea</taxon>
    </lineage>
</organism>
<name>A0A140L6I6_9FIRM</name>
<dbReference type="EMBL" id="LOEE01000028">
    <property type="protein sequence ID" value="KXG76161.1"/>
    <property type="molecule type" value="Genomic_DNA"/>
</dbReference>
<evidence type="ECO:0000313" key="9">
    <source>
        <dbReference type="EMBL" id="KXG76161.1"/>
    </source>
</evidence>
<feature type="transmembrane region" description="Helical" evidence="8">
    <location>
        <begin position="96"/>
        <end position="115"/>
    </location>
</feature>
<proteinExistence type="inferred from homology"/>
<comment type="caution">
    <text evidence="9">The sequence shown here is derived from an EMBL/GenBank/DDBJ whole genome shotgun (WGS) entry which is preliminary data.</text>
</comment>
<dbReference type="SUPFAM" id="SSF81345">
    <property type="entry name" value="ABC transporter involved in vitamin B12 uptake, BtuC"/>
    <property type="match status" value="1"/>
</dbReference>
<keyword evidence="10" id="KW-1185">Reference proteome</keyword>
<evidence type="ECO:0000256" key="8">
    <source>
        <dbReference type="SAM" id="Phobius"/>
    </source>
</evidence>
<keyword evidence="4" id="KW-1003">Cell membrane</keyword>
<feature type="transmembrane region" description="Helical" evidence="8">
    <location>
        <begin position="12"/>
        <end position="34"/>
    </location>
</feature>
<comment type="similarity">
    <text evidence="2">Belongs to the binding-protein-dependent transport system permease family. FecCD subfamily.</text>
</comment>
<evidence type="ECO:0000313" key="10">
    <source>
        <dbReference type="Proteomes" id="UP000070456"/>
    </source>
</evidence>
<evidence type="ECO:0000256" key="5">
    <source>
        <dbReference type="ARBA" id="ARBA00022692"/>
    </source>
</evidence>
<feature type="transmembrane region" description="Helical" evidence="8">
    <location>
        <begin position="122"/>
        <end position="141"/>
    </location>
</feature>
<evidence type="ECO:0000256" key="3">
    <source>
        <dbReference type="ARBA" id="ARBA00022448"/>
    </source>
</evidence>
<dbReference type="GO" id="GO:0005886">
    <property type="term" value="C:plasma membrane"/>
    <property type="evidence" value="ECO:0007669"/>
    <property type="project" value="UniProtKB-SubCell"/>
</dbReference>
<dbReference type="InterPro" id="IPR000522">
    <property type="entry name" value="ABC_transptr_permease_BtuC"/>
</dbReference>
<keyword evidence="7 8" id="KW-0472">Membrane</keyword>
<evidence type="ECO:0000256" key="2">
    <source>
        <dbReference type="ARBA" id="ARBA00007935"/>
    </source>
</evidence>
<dbReference type="AlphaFoldDB" id="A0A140L6I6"/>
<gene>
    <name evidence="9" type="primary">yfiZ</name>
    <name evidence="9" type="ORF">AN619_11180</name>
</gene>
<feature type="transmembrane region" description="Helical" evidence="8">
    <location>
        <begin position="241"/>
        <end position="268"/>
    </location>
</feature>
<dbReference type="OrthoDB" id="9792889at2"/>
<reference evidence="9 10" key="1">
    <citation type="submission" date="2015-12" db="EMBL/GenBank/DDBJ databases">
        <title>Draft genome sequence of the thermoanaerobe Thermotalea metallivorans, an isolate from the runoff channel of the Great Artesian Basin, Australia.</title>
        <authorList>
            <person name="Patel B.K."/>
        </authorList>
    </citation>
    <scope>NUCLEOTIDE SEQUENCE [LARGE SCALE GENOMIC DNA]</scope>
    <source>
        <strain evidence="9 10">B2-1</strain>
    </source>
</reference>
<accession>A0A140L6I6</accession>
<keyword evidence="3" id="KW-0813">Transport</keyword>
<feature type="transmembrane region" description="Helical" evidence="8">
    <location>
        <begin position="66"/>
        <end position="84"/>
    </location>
</feature>
<evidence type="ECO:0000256" key="7">
    <source>
        <dbReference type="ARBA" id="ARBA00023136"/>
    </source>
</evidence>
<evidence type="ECO:0000256" key="4">
    <source>
        <dbReference type="ARBA" id="ARBA00022475"/>
    </source>
</evidence>
<dbReference type="Gene3D" id="1.10.3470.10">
    <property type="entry name" value="ABC transporter involved in vitamin B12 uptake, BtuC"/>
    <property type="match status" value="1"/>
</dbReference>
<feature type="transmembrane region" description="Helical" evidence="8">
    <location>
        <begin position="289"/>
        <end position="307"/>
    </location>
</feature>
<feature type="transmembrane region" description="Helical" evidence="8">
    <location>
        <begin position="153"/>
        <end position="174"/>
    </location>
</feature>
<dbReference type="STRING" id="520762.AN619_11180"/>
<dbReference type="InterPro" id="IPR037294">
    <property type="entry name" value="ABC_BtuC-like"/>
</dbReference>